<evidence type="ECO:0000313" key="3">
    <source>
        <dbReference type="Proteomes" id="UP000528824"/>
    </source>
</evidence>
<reference evidence="2 3" key="1">
    <citation type="submission" date="2020-08" db="EMBL/GenBank/DDBJ databases">
        <title>Genomic Encyclopedia of Type Strains, Phase IV (KMG-V): Genome sequencing to study the core and pangenomes of soil and plant-associated prokaryotes.</title>
        <authorList>
            <person name="Whitman W."/>
        </authorList>
    </citation>
    <scope>NUCLEOTIDE SEQUENCE [LARGE SCALE GENOMIC DNA]</scope>
    <source>
        <strain evidence="2 3">SEMIA 4034</strain>
    </source>
</reference>
<dbReference type="Proteomes" id="UP000528824">
    <property type="component" value="Unassembled WGS sequence"/>
</dbReference>
<feature type="region of interest" description="Disordered" evidence="1">
    <location>
        <begin position="64"/>
        <end position="85"/>
    </location>
</feature>
<organism evidence="2 3">
    <name type="scientific">Rhizobium lentis</name>
    <dbReference type="NCBI Taxonomy" id="1138194"/>
    <lineage>
        <taxon>Bacteria</taxon>
        <taxon>Pseudomonadati</taxon>
        <taxon>Pseudomonadota</taxon>
        <taxon>Alphaproteobacteria</taxon>
        <taxon>Hyphomicrobiales</taxon>
        <taxon>Rhizobiaceae</taxon>
        <taxon>Rhizobium/Agrobacterium group</taxon>
        <taxon>Rhizobium</taxon>
    </lineage>
</organism>
<proteinExistence type="predicted"/>
<dbReference type="EMBL" id="JACHBC010000003">
    <property type="protein sequence ID" value="MBB5560102.1"/>
    <property type="molecule type" value="Genomic_DNA"/>
</dbReference>
<dbReference type="RefSeq" id="WP_183942376.1">
    <property type="nucleotide sequence ID" value="NZ_JACHBB010000003.1"/>
</dbReference>
<dbReference type="AlphaFoldDB" id="A0A7W8XE37"/>
<name>A0A7W8XE37_9HYPH</name>
<accession>A0A7W8XE37</accession>
<evidence type="ECO:0000256" key="1">
    <source>
        <dbReference type="SAM" id="MobiDB-lite"/>
    </source>
</evidence>
<protein>
    <submittedName>
        <fullName evidence="2">Uncharacterized protein</fullName>
    </submittedName>
</protein>
<keyword evidence="3" id="KW-1185">Reference proteome</keyword>
<gene>
    <name evidence="2" type="ORF">GGI59_001753</name>
</gene>
<evidence type="ECO:0000313" key="2">
    <source>
        <dbReference type="EMBL" id="MBB5560102.1"/>
    </source>
</evidence>
<comment type="caution">
    <text evidence="2">The sequence shown here is derived from an EMBL/GenBank/DDBJ whole genome shotgun (WGS) entry which is preliminary data.</text>
</comment>
<feature type="compositionally biased region" description="Basic and acidic residues" evidence="1">
    <location>
        <begin position="64"/>
        <end position="76"/>
    </location>
</feature>
<sequence>MTATRIPQRTGRSIRREAATHILKVGQTVRLKDGFLVVVHSKLPEVYRITATLPLRGNVPQYRMRSDDERHERVATEDSLEPVYLSPAGSGATLIERTFGHGHGPKDGRLTS</sequence>